<sequence>MVTVGSHPGDRRREHRANHSSRSKWQTFSLDDLSTVIDNIEAGYISRSKIHGFGLFAESDLPAGKQLCTLDGQVVPWALHQSEQLTSEWNALSGSQFLVRPYRTKYFYINHSRQPNLVIKHRGDAPIVVVARSIAKDEEMTLDYREEPLSDDYIAAHGHTYL</sequence>
<feature type="region of interest" description="Disordered" evidence="1">
    <location>
        <begin position="1"/>
        <end position="21"/>
    </location>
</feature>
<proteinExistence type="predicted"/>
<evidence type="ECO:0000313" key="4">
    <source>
        <dbReference type="Proteomes" id="UP000298049"/>
    </source>
</evidence>
<dbReference type="SMART" id="SM00317">
    <property type="entry name" value="SET"/>
    <property type="match status" value="1"/>
</dbReference>
<dbReference type="Gene3D" id="2.170.270.10">
    <property type="entry name" value="SET domain"/>
    <property type="match status" value="1"/>
</dbReference>
<dbReference type="Proteomes" id="UP000298049">
    <property type="component" value="Chromosome"/>
</dbReference>
<dbReference type="InterPro" id="IPR001214">
    <property type="entry name" value="SET_dom"/>
</dbReference>
<evidence type="ECO:0000259" key="2">
    <source>
        <dbReference type="PROSITE" id="PS50280"/>
    </source>
</evidence>
<dbReference type="InterPro" id="IPR046341">
    <property type="entry name" value="SET_dom_sf"/>
</dbReference>
<protein>
    <submittedName>
        <fullName evidence="3">SET domain-containing protein</fullName>
    </submittedName>
</protein>
<organism evidence="3 4">
    <name type="scientific">Hydrocarboniclastica marina</name>
    <dbReference type="NCBI Taxonomy" id="2259620"/>
    <lineage>
        <taxon>Bacteria</taxon>
        <taxon>Pseudomonadati</taxon>
        <taxon>Pseudomonadota</taxon>
        <taxon>Gammaproteobacteria</taxon>
        <taxon>Alteromonadales</taxon>
        <taxon>Alteromonadaceae</taxon>
        <taxon>Hydrocarboniclastica</taxon>
    </lineage>
</organism>
<name>A0A4P7XJH6_9ALTE</name>
<dbReference type="PROSITE" id="PS50280">
    <property type="entry name" value="SET"/>
    <property type="match status" value="1"/>
</dbReference>
<keyword evidence="4" id="KW-1185">Reference proteome</keyword>
<dbReference type="EMBL" id="CP031093">
    <property type="protein sequence ID" value="QCF27208.1"/>
    <property type="molecule type" value="Genomic_DNA"/>
</dbReference>
<dbReference type="SUPFAM" id="SSF82199">
    <property type="entry name" value="SET domain"/>
    <property type="match status" value="1"/>
</dbReference>
<dbReference type="AlphaFoldDB" id="A0A4P7XJH6"/>
<dbReference type="Pfam" id="PF00856">
    <property type="entry name" value="SET"/>
    <property type="match status" value="1"/>
</dbReference>
<dbReference type="KEGG" id="hmi:soil367_15430"/>
<dbReference type="CDD" id="cd08161">
    <property type="entry name" value="SET"/>
    <property type="match status" value="1"/>
</dbReference>
<accession>A0A4P7XJH6</accession>
<gene>
    <name evidence="3" type="ORF">soil367_15430</name>
</gene>
<reference evidence="3 4" key="1">
    <citation type="submission" date="2018-07" db="EMBL/GenBank/DDBJ databases">
        <title>Marsedoiliclastica nanhaica gen. nov. sp. nov., a novel marine hydrocarbonoclastic bacterium isolated from an in-situ enriched hydrocarbon-degrading consortium in deep-sea sediment.</title>
        <authorList>
            <person name="Dong C."/>
            <person name="Ma T."/>
            <person name="Liu R."/>
            <person name="Shao Z."/>
        </authorList>
    </citation>
    <scope>NUCLEOTIDE SEQUENCE [LARGE SCALE GENOMIC DNA]</scope>
    <source>
        <strain evidence="4">soil36-7</strain>
    </source>
</reference>
<evidence type="ECO:0000256" key="1">
    <source>
        <dbReference type="SAM" id="MobiDB-lite"/>
    </source>
</evidence>
<feature type="domain" description="SET" evidence="2">
    <location>
        <begin position="41"/>
        <end position="145"/>
    </location>
</feature>
<dbReference type="OrthoDB" id="9790349at2"/>
<evidence type="ECO:0000313" key="3">
    <source>
        <dbReference type="EMBL" id="QCF27208.1"/>
    </source>
</evidence>